<sequence length="102" mass="12842">MRTKRLRYQISMENNLKRLTILQRWLHIVDLQLKIATKEGKQLYMAVYEKMDHVKQAHKDYVKRNSRYRRAYHRMYNRMFSERISQQNKEYYKAKRKLKETK</sequence>
<organism evidence="1">
    <name type="scientific">marine sediment metagenome</name>
    <dbReference type="NCBI Taxonomy" id="412755"/>
    <lineage>
        <taxon>unclassified sequences</taxon>
        <taxon>metagenomes</taxon>
        <taxon>ecological metagenomes</taxon>
    </lineage>
</organism>
<evidence type="ECO:0000313" key="1">
    <source>
        <dbReference type="EMBL" id="KKM26745.1"/>
    </source>
</evidence>
<name>A0A0F9LGY1_9ZZZZ</name>
<proteinExistence type="predicted"/>
<dbReference type="EMBL" id="LAZR01012457">
    <property type="protein sequence ID" value="KKM26745.1"/>
    <property type="molecule type" value="Genomic_DNA"/>
</dbReference>
<gene>
    <name evidence="1" type="ORF">LCGC14_1581730</name>
</gene>
<reference evidence="1" key="1">
    <citation type="journal article" date="2015" name="Nature">
        <title>Complex archaea that bridge the gap between prokaryotes and eukaryotes.</title>
        <authorList>
            <person name="Spang A."/>
            <person name="Saw J.H."/>
            <person name="Jorgensen S.L."/>
            <person name="Zaremba-Niedzwiedzka K."/>
            <person name="Martijn J."/>
            <person name="Lind A.E."/>
            <person name="van Eijk R."/>
            <person name="Schleper C."/>
            <person name="Guy L."/>
            <person name="Ettema T.J."/>
        </authorList>
    </citation>
    <scope>NUCLEOTIDE SEQUENCE</scope>
</reference>
<comment type="caution">
    <text evidence="1">The sequence shown here is derived from an EMBL/GenBank/DDBJ whole genome shotgun (WGS) entry which is preliminary data.</text>
</comment>
<dbReference type="AlphaFoldDB" id="A0A0F9LGY1"/>
<accession>A0A0F9LGY1</accession>
<protein>
    <submittedName>
        <fullName evidence="1">Uncharacterized protein</fullName>
    </submittedName>
</protein>